<sequence length="119" mass="12516">MADAGTQALINADEIPDLLVTLVGLIAPQSDGAVTLEQTLIGDLGYHSIALAELGFTVEDLFRFETLTPETAMSLQCVGDIVDLVGKHVADGTANLPEAAEVEAIWARYGETWPPAGHA</sequence>
<dbReference type="PROSITE" id="PS00012">
    <property type="entry name" value="PHOSPHOPANTETHEINE"/>
    <property type="match status" value="1"/>
</dbReference>
<dbReference type="Proteomes" id="UP001592582">
    <property type="component" value="Unassembled WGS sequence"/>
</dbReference>
<dbReference type="SUPFAM" id="SSF47336">
    <property type="entry name" value="ACP-like"/>
    <property type="match status" value="1"/>
</dbReference>
<accession>A0ABV6VK28</accession>
<proteinExistence type="predicted"/>
<name>A0ABV6VK28_9ACTN</name>
<dbReference type="InterPro" id="IPR036736">
    <property type="entry name" value="ACP-like_sf"/>
</dbReference>
<dbReference type="InterPro" id="IPR006162">
    <property type="entry name" value="Ppantetheine_attach_site"/>
</dbReference>
<dbReference type="Gene3D" id="1.10.1200.10">
    <property type="entry name" value="ACP-like"/>
    <property type="match status" value="1"/>
</dbReference>
<organism evidence="1 2">
    <name type="scientific">Streptacidiphilus alkalitolerans</name>
    <dbReference type="NCBI Taxonomy" id="3342712"/>
    <lineage>
        <taxon>Bacteria</taxon>
        <taxon>Bacillati</taxon>
        <taxon>Actinomycetota</taxon>
        <taxon>Actinomycetes</taxon>
        <taxon>Kitasatosporales</taxon>
        <taxon>Streptomycetaceae</taxon>
        <taxon>Streptacidiphilus</taxon>
    </lineage>
</organism>
<protein>
    <submittedName>
        <fullName evidence="1">Acyl carrier protein</fullName>
    </submittedName>
</protein>
<keyword evidence="2" id="KW-1185">Reference proteome</keyword>
<gene>
    <name evidence="1" type="ORF">ACEZDG_32785</name>
</gene>
<evidence type="ECO:0000313" key="1">
    <source>
        <dbReference type="EMBL" id="MFC1414048.1"/>
    </source>
</evidence>
<comment type="caution">
    <text evidence="1">The sequence shown here is derived from an EMBL/GenBank/DDBJ whole genome shotgun (WGS) entry which is preliminary data.</text>
</comment>
<evidence type="ECO:0000313" key="2">
    <source>
        <dbReference type="Proteomes" id="UP001592582"/>
    </source>
</evidence>
<reference evidence="1 2" key="1">
    <citation type="submission" date="2024-09" db="EMBL/GenBank/DDBJ databases">
        <authorList>
            <person name="Lee S.D."/>
        </authorList>
    </citation>
    <scope>NUCLEOTIDE SEQUENCE [LARGE SCALE GENOMIC DNA]</scope>
    <source>
        <strain evidence="1 2">N1-1</strain>
    </source>
</reference>
<dbReference type="EMBL" id="JBHEZX010000021">
    <property type="protein sequence ID" value="MFC1414048.1"/>
    <property type="molecule type" value="Genomic_DNA"/>
</dbReference>